<organism evidence="1 2">
    <name type="scientific">Acidiphilium iwatense</name>
    <dbReference type="NCBI Taxonomy" id="768198"/>
    <lineage>
        <taxon>Bacteria</taxon>
        <taxon>Pseudomonadati</taxon>
        <taxon>Pseudomonadota</taxon>
        <taxon>Alphaproteobacteria</taxon>
        <taxon>Acetobacterales</taxon>
        <taxon>Acidocellaceae</taxon>
        <taxon>Acidiphilium</taxon>
    </lineage>
</organism>
<comment type="caution">
    <text evidence="1">The sequence shown here is derived from an EMBL/GenBank/DDBJ whole genome shotgun (WGS) entry which is preliminary data.</text>
</comment>
<gene>
    <name evidence="1" type="ORF">L2A60_04250</name>
</gene>
<evidence type="ECO:0008006" key="3">
    <source>
        <dbReference type="Google" id="ProtNLM"/>
    </source>
</evidence>
<reference evidence="1 2" key="1">
    <citation type="submission" date="2022-01" db="EMBL/GenBank/DDBJ databases">
        <authorList>
            <person name="Won M."/>
            <person name="Kim S.-J."/>
            <person name="Kwon S.-W."/>
        </authorList>
    </citation>
    <scope>NUCLEOTIDE SEQUENCE [LARGE SCALE GENOMIC DNA]</scope>
    <source>
        <strain evidence="1 2">KCTC 23505</strain>
    </source>
</reference>
<name>A0ABS9DW44_9PROT</name>
<dbReference type="RefSeq" id="WP_235703128.1">
    <property type="nucleotide sequence ID" value="NZ_JAKGBZ010000005.1"/>
</dbReference>
<keyword evidence="2" id="KW-1185">Reference proteome</keyword>
<accession>A0ABS9DW44</accession>
<protein>
    <recommendedName>
        <fullName evidence="3">Lipoprotein</fullName>
    </recommendedName>
</protein>
<proteinExistence type="predicted"/>
<dbReference type="PROSITE" id="PS51257">
    <property type="entry name" value="PROKAR_LIPOPROTEIN"/>
    <property type="match status" value="1"/>
</dbReference>
<dbReference type="Proteomes" id="UP001521209">
    <property type="component" value="Unassembled WGS sequence"/>
</dbReference>
<sequence>MKHRVILFIPLLLAGCGTLPQPFLGRPGPEGALLSVPPPPVLIVPPPRDALLGDNAARLYATDLAQALVKRDVPSLARPAGKADWRLIAQARIVQSQVVPAFSIVGPTGKIYGHATSAPVAEQAWANGDPAVLKAAAESAAPELATQLSAINASVQQSNPLSLENRPPRVLFAGVSGAPGDGDHALAINLQRDLPQLGIVMVANKHDADFIVNGTVKASPSTHSQERGGVDIVELDWIVRGQSGEFIGKVSQLHDLKPSQMTPYWGDVAMAAAQQAALGLKQVIVNAIPKRIASDSHPATLAKSSMRPEP</sequence>
<evidence type="ECO:0000313" key="1">
    <source>
        <dbReference type="EMBL" id="MCF3945896.1"/>
    </source>
</evidence>
<evidence type="ECO:0000313" key="2">
    <source>
        <dbReference type="Proteomes" id="UP001521209"/>
    </source>
</evidence>
<dbReference type="EMBL" id="JAKGBZ010000005">
    <property type="protein sequence ID" value="MCF3945896.1"/>
    <property type="molecule type" value="Genomic_DNA"/>
</dbReference>